<organism evidence="6 7">
    <name type="scientific">Intrasporangium oryzae NRRL B-24470</name>
    <dbReference type="NCBI Taxonomy" id="1386089"/>
    <lineage>
        <taxon>Bacteria</taxon>
        <taxon>Bacillati</taxon>
        <taxon>Actinomycetota</taxon>
        <taxon>Actinomycetes</taxon>
        <taxon>Micrococcales</taxon>
        <taxon>Intrasporangiaceae</taxon>
        <taxon>Intrasporangium</taxon>
    </lineage>
</organism>
<dbReference type="Pfam" id="PF00534">
    <property type="entry name" value="Glycos_transf_1"/>
    <property type="match status" value="1"/>
</dbReference>
<dbReference type="InterPro" id="IPR028098">
    <property type="entry name" value="Glyco_trans_4-like_N"/>
</dbReference>
<keyword evidence="2" id="KW-0328">Glycosyltransferase</keyword>
<evidence type="ECO:0000313" key="6">
    <source>
        <dbReference type="EMBL" id="EWT02886.1"/>
    </source>
</evidence>
<evidence type="ECO:0000313" key="7">
    <source>
        <dbReference type="Proteomes" id="UP000019489"/>
    </source>
</evidence>
<dbReference type="EMBL" id="AWSA01000006">
    <property type="protein sequence ID" value="EWT02886.1"/>
    <property type="molecule type" value="Genomic_DNA"/>
</dbReference>
<dbReference type="STRING" id="1386089.N865_00650"/>
<feature type="domain" description="Glycosyltransferase subfamily 4-like N-terminal" evidence="5">
    <location>
        <begin position="17"/>
        <end position="173"/>
    </location>
</feature>
<dbReference type="GO" id="GO:0016757">
    <property type="term" value="F:glycosyltransferase activity"/>
    <property type="evidence" value="ECO:0007669"/>
    <property type="project" value="UniProtKB-KW"/>
</dbReference>
<accession>W9G9K4</accession>
<sequence length="377" mass="41732">MRITFLTWRDTGHPDGGGSEVYVEEVAARLVARGHDVTIRTASYTGAPAHEVIRGVVHRRSGGRLSVYVRGLAYLATPAGRREDVVVDVINGLPFAAPLVRRRGVAALVHHLHREQWSIIYPNWKGRLGWFVESRVTPRLYRRVPHVTVSEHSARDLERIGVPGVNISVVRNGLRHDSERLDPGPRSATPRLCVLSRLVPHKRIEHALQTVAALRDELPGLHLDIVGDGWWRDALVAEAARLRVTEAVTFHGHVPDRERDRILARSWVMLLPSVKEGWGIAVTEAAQQGTPTIGYRASGGLCESVVDGVTGVLVDTREELVAATRRLLADEPARRAMSRAAARVAETLDWDDSAERFEGALGTALTVNPRRVTGRRR</sequence>
<dbReference type="Pfam" id="PF13579">
    <property type="entry name" value="Glyco_trans_4_4"/>
    <property type="match status" value="1"/>
</dbReference>
<evidence type="ECO:0000256" key="3">
    <source>
        <dbReference type="ARBA" id="ARBA00022679"/>
    </source>
</evidence>
<name>W9G9K4_9MICO</name>
<keyword evidence="3 6" id="KW-0808">Transferase</keyword>
<dbReference type="RefSeq" id="WP_034801758.1">
    <property type="nucleotide sequence ID" value="NZ_AWSA01000006.1"/>
</dbReference>
<reference evidence="6 7" key="1">
    <citation type="submission" date="2013-08" db="EMBL/GenBank/DDBJ databases">
        <title>Intrasporangium oryzae NRRL B-24470.</title>
        <authorList>
            <person name="Liu H."/>
            <person name="Wang G."/>
        </authorList>
    </citation>
    <scope>NUCLEOTIDE SEQUENCE [LARGE SCALE GENOMIC DNA]</scope>
    <source>
        <strain evidence="6 7">NRRL B-24470</strain>
    </source>
</reference>
<comment type="caution">
    <text evidence="6">The sequence shown here is derived from an EMBL/GenBank/DDBJ whole genome shotgun (WGS) entry which is preliminary data.</text>
</comment>
<dbReference type="PANTHER" id="PTHR12526">
    <property type="entry name" value="GLYCOSYLTRANSFERASE"/>
    <property type="match status" value="1"/>
</dbReference>
<protein>
    <submittedName>
        <fullName evidence="6">Glycosyl transferase</fullName>
    </submittedName>
</protein>
<dbReference type="OrthoDB" id="9806887at2"/>
<dbReference type="Gene3D" id="3.40.50.2000">
    <property type="entry name" value="Glycogen Phosphorylase B"/>
    <property type="match status" value="2"/>
</dbReference>
<dbReference type="PATRIC" id="fig|1386089.3.peg.755"/>
<dbReference type="eggNOG" id="COG0438">
    <property type="taxonomic scope" value="Bacteria"/>
</dbReference>
<evidence type="ECO:0000256" key="2">
    <source>
        <dbReference type="ARBA" id="ARBA00022676"/>
    </source>
</evidence>
<evidence type="ECO:0000259" key="4">
    <source>
        <dbReference type="Pfam" id="PF00534"/>
    </source>
</evidence>
<evidence type="ECO:0000256" key="1">
    <source>
        <dbReference type="ARBA" id="ARBA00009481"/>
    </source>
</evidence>
<feature type="domain" description="Glycosyl transferase family 1" evidence="4">
    <location>
        <begin position="188"/>
        <end position="342"/>
    </location>
</feature>
<dbReference type="InterPro" id="IPR001296">
    <property type="entry name" value="Glyco_trans_1"/>
</dbReference>
<dbReference type="SUPFAM" id="SSF53756">
    <property type="entry name" value="UDP-Glycosyltransferase/glycogen phosphorylase"/>
    <property type="match status" value="1"/>
</dbReference>
<dbReference type="AlphaFoldDB" id="W9G9K4"/>
<comment type="similarity">
    <text evidence="1">Belongs to the glycosyltransferase group 1 family. Glycosyltransferase 4 subfamily.</text>
</comment>
<evidence type="ECO:0000259" key="5">
    <source>
        <dbReference type="Pfam" id="PF13579"/>
    </source>
</evidence>
<keyword evidence="7" id="KW-1185">Reference proteome</keyword>
<proteinExistence type="inferred from homology"/>
<dbReference type="CDD" id="cd03801">
    <property type="entry name" value="GT4_PimA-like"/>
    <property type="match status" value="1"/>
</dbReference>
<gene>
    <name evidence="6" type="ORF">N865_00650</name>
</gene>
<dbReference type="Proteomes" id="UP000019489">
    <property type="component" value="Unassembled WGS sequence"/>
</dbReference>
<dbReference type="PANTHER" id="PTHR12526:SF640">
    <property type="entry name" value="COLANIC ACID BIOSYNTHESIS GLYCOSYLTRANSFERASE WCAL-RELATED"/>
    <property type="match status" value="1"/>
</dbReference>